<evidence type="ECO:0000313" key="1">
    <source>
        <dbReference type="EMBL" id="TCU18810.1"/>
    </source>
</evidence>
<proteinExistence type="predicted"/>
<protein>
    <submittedName>
        <fullName evidence="1">Uncharacterized protein</fullName>
    </submittedName>
</protein>
<comment type="caution">
    <text evidence="1">The sequence shown here is derived from an EMBL/GenBank/DDBJ whole genome shotgun (WGS) entry which is preliminary data.</text>
</comment>
<sequence length="138" mass="16077">MPYRRYGLEENPDGTWRVIDYREGKAAETNGAVLDRLPHDTASNLEFILNAQEKGMKKRNRKRRARFAPQHPKAHLMATERYSRHKNLNVYWTVVDAITGQPVVIDGIVMDMLSEEEADELVERLNRDENEEGPFKRP</sequence>
<reference evidence="1 2" key="1">
    <citation type="submission" date="2019-03" db="EMBL/GenBank/DDBJ databases">
        <title>Genomic Encyclopedia of Type Strains, Phase IV (KMG-V): Genome sequencing to study the core and pangenomes of soil and plant-associated prokaryotes.</title>
        <authorList>
            <person name="Whitman W."/>
        </authorList>
    </citation>
    <scope>NUCLEOTIDE SEQUENCE [LARGE SCALE GENOMIC DNA]</scope>
    <source>
        <strain evidence="1 2">Hc14</strain>
    </source>
</reference>
<accession>A0A4R3QBB8</accession>
<dbReference type="Proteomes" id="UP000294576">
    <property type="component" value="Unassembled WGS sequence"/>
</dbReference>
<dbReference type="RefSeq" id="WP_342352979.1">
    <property type="nucleotide sequence ID" value="NZ_PIQN01000020.1"/>
</dbReference>
<dbReference type="AlphaFoldDB" id="A0A4R3QBB8"/>
<dbReference type="EMBL" id="SMBH01000002">
    <property type="protein sequence ID" value="TCU18810.1"/>
    <property type="molecule type" value="Genomic_DNA"/>
</dbReference>
<organism evidence="1 2">
    <name type="scientific">Rhizobium sullae</name>
    <name type="common">Rhizobium hedysari</name>
    <dbReference type="NCBI Taxonomy" id="50338"/>
    <lineage>
        <taxon>Bacteria</taxon>
        <taxon>Pseudomonadati</taxon>
        <taxon>Pseudomonadota</taxon>
        <taxon>Alphaproteobacteria</taxon>
        <taxon>Hyphomicrobiales</taxon>
        <taxon>Rhizobiaceae</taxon>
        <taxon>Rhizobium/Agrobacterium group</taxon>
        <taxon>Rhizobium</taxon>
    </lineage>
</organism>
<name>A0A4R3QBB8_RHISU</name>
<gene>
    <name evidence="1" type="ORF">EV132_10237</name>
</gene>
<evidence type="ECO:0000313" key="2">
    <source>
        <dbReference type="Proteomes" id="UP000294576"/>
    </source>
</evidence>